<evidence type="ECO:0000256" key="9">
    <source>
        <dbReference type="ARBA" id="ARBA00076015"/>
    </source>
</evidence>
<proteinExistence type="predicted"/>
<dbReference type="FunFam" id="3.30.505.10:FF:000019">
    <property type="entry name" value="Chimaerin"/>
    <property type="match status" value="1"/>
</dbReference>
<feature type="domain" description="Rho-GAP" evidence="15">
    <location>
        <begin position="382"/>
        <end position="575"/>
    </location>
</feature>
<dbReference type="CDD" id="cd20806">
    <property type="entry name" value="C1_CHN"/>
    <property type="match status" value="1"/>
</dbReference>
<dbReference type="GO" id="GO:0005096">
    <property type="term" value="F:GTPase activator activity"/>
    <property type="evidence" value="ECO:0007669"/>
    <property type="project" value="UniProtKB-KW"/>
</dbReference>
<dbReference type="PANTHER" id="PTHR46075">
    <property type="entry name" value="CHIMERIN FAMILY MEMBER"/>
    <property type="match status" value="1"/>
</dbReference>
<dbReference type="PROSITE" id="PS50238">
    <property type="entry name" value="RHOGAP"/>
    <property type="match status" value="1"/>
</dbReference>
<dbReference type="SMART" id="SM00252">
    <property type="entry name" value="SH2"/>
    <property type="match status" value="1"/>
</dbReference>
<dbReference type="SMART" id="SM00324">
    <property type="entry name" value="RhoGAP"/>
    <property type="match status" value="1"/>
</dbReference>
<evidence type="ECO:0000256" key="5">
    <source>
        <dbReference type="ARBA" id="ARBA00022833"/>
    </source>
</evidence>
<dbReference type="FunFam" id="3.30.60.20:FF:000025">
    <property type="entry name" value="Chimaerin"/>
    <property type="match status" value="1"/>
</dbReference>
<evidence type="ECO:0000259" key="13">
    <source>
        <dbReference type="PROSITE" id="PS50001"/>
    </source>
</evidence>
<organism evidence="16 17">
    <name type="scientific">Lymnaea stagnalis</name>
    <name type="common">Great pond snail</name>
    <name type="synonym">Helix stagnalis</name>
    <dbReference type="NCBI Taxonomy" id="6523"/>
    <lineage>
        <taxon>Eukaryota</taxon>
        <taxon>Metazoa</taxon>
        <taxon>Spiralia</taxon>
        <taxon>Lophotrochozoa</taxon>
        <taxon>Mollusca</taxon>
        <taxon>Gastropoda</taxon>
        <taxon>Heterobranchia</taxon>
        <taxon>Euthyneura</taxon>
        <taxon>Panpulmonata</taxon>
        <taxon>Hygrophila</taxon>
        <taxon>Lymnaeoidea</taxon>
        <taxon>Lymnaeidae</taxon>
        <taxon>Lymnaea</taxon>
    </lineage>
</organism>
<dbReference type="SUPFAM" id="SSF48350">
    <property type="entry name" value="GTPase activation domain, GAP"/>
    <property type="match status" value="1"/>
</dbReference>
<dbReference type="GO" id="GO:0007165">
    <property type="term" value="P:signal transduction"/>
    <property type="evidence" value="ECO:0007669"/>
    <property type="project" value="InterPro"/>
</dbReference>
<evidence type="ECO:0000256" key="12">
    <source>
        <dbReference type="SAM" id="MobiDB-lite"/>
    </source>
</evidence>
<dbReference type="GO" id="GO:0008270">
    <property type="term" value="F:zinc ion binding"/>
    <property type="evidence" value="ECO:0007669"/>
    <property type="project" value="UniProtKB-KW"/>
</dbReference>
<dbReference type="Gene3D" id="3.30.505.10">
    <property type="entry name" value="SH2 domain"/>
    <property type="match status" value="1"/>
</dbReference>
<dbReference type="PROSITE" id="PS50001">
    <property type="entry name" value="SH2"/>
    <property type="match status" value="1"/>
</dbReference>
<comment type="caution">
    <text evidence="16">The sequence shown here is derived from an EMBL/GenBank/DDBJ whole genome shotgun (WGS) entry which is preliminary data.</text>
</comment>
<dbReference type="GO" id="GO:0016020">
    <property type="term" value="C:membrane"/>
    <property type="evidence" value="ECO:0007669"/>
    <property type="project" value="UniProtKB-SubCell"/>
</dbReference>
<dbReference type="Pfam" id="PF00130">
    <property type="entry name" value="C1_1"/>
    <property type="match status" value="1"/>
</dbReference>
<comment type="subcellular location">
    <subcellularLocation>
        <location evidence="1">Membrane</location>
        <topology evidence="1">Peripheral membrane protein</topology>
    </subcellularLocation>
</comment>
<dbReference type="InterPro" id="IPR046349">
    <property type="entry name" value="C1-like_sf"/>
</dbReference>
<keyword evidence="6 11" id="KW-0727">SH2 domain</keyword>
<protein>
    <recommendedName>
        <fullName evidence="8">Beta-chimaerin</fullName>
    </recommendedName>
    <alternativeName>
        <fullName evidence="9">Beta-chimerin</fullName>
    </alternativeName>
    <alternativeName>
        <fullName evidence="10">Rho GTPase-activating protein 3</fullName>
    </alternativeName>
</protein>
<feature type="region of interest" description="Disordered" evidence="12">
    <location>
        <begin position="84"/>
        <end position="107"/>
    </location>
</feature>
<dbReference type="Pfam" id="PF00017">
    <property type="entry name" value="SH2"/>
    <property type="match status" value="1"/>
</dbReference>
<keyword evidence="3" id="KW-0479">Metal-binding</keyword>
<evidence type="ECO:0000256" key="2">
    <source>
        <dbReference type="ARBA" id="ARBA00022468"/>
    </source>
</evidence>
<evidence type="ECO:0000256" key="8">
    <source>
        <dbReference type="ARBA" id="ARBA00073081"/>
    </source>
</evidence>
<feature type="domain" description="SH2" evidence="13">
    <location>
        <begin position="172"/>
        <end position="240"/>
    </location>
</feature>
<dbReference type="InterPro" id="IPR020454">
    <property type="entry name" value="DAG/PE-bd"/>
</dbReference>
<dbReference type="InterPro" id="IPR035840">
    <property type="entry name" value="Chimaerin_SH2"/>
</dbReference>
<dbReference type="EMBL" id="CAXITT010000155">
    <property type="protein sequence ID" value="CAL1533910.1"/>
    <property type="molecule type" value="Genomic_DNA"/>
</dbReference>
<evidence type="ECO:0000313" key="16">
    <source>
        <dbReference type="EMBL" id="CAL1533910.1"/>
    </source>
</evidence>
<dbReference type="InterPro" id="IPR000980">
    <property type="entry name" value="SH2"/>
</dbReference>
<keyword evidence="4" id="KW-0863">Zinc-finger</keyword>
<dbReference type="Gene3D" id="1.10.555.10">
    <property type="entry name" value="Rho GTPase activation protein"/>
    <property type="match status" value="1"/>
</dbReference>
<reference evidence="16 17" key="1">
    <citation type="submission" date="2024-04" db="EMBL/GenBank/DDBJ databases">
        <authorList>
            <consortium name="Genoscope - CEA"/>
            <person name="William W."/>
        </authorList>
    </citation>
    <scope>NUCLEOTIDE SEQUENCE [LARGE SCALE GENOMIC DNA]</scope>
</reference>
<dbReference type="InterPro" id="IPR000198">
    <property type="entry name" value="RhoGAP_dom"/>
</dbReference>
<feature type="region of interest" description="Disordered" evidence="12">
    <location>
        <begin position="1"/>
        <end position="21"/>
    </location>
</feature>
<name>A0AAV2HIR0_LYMST</name>
<dbReference type="PANTHER" id="PTHR46075:SF2">
    <property type="entry name" value="RHO GTPASE ACTIVATING PROTEIN AT 5A, ISOFORM A"/>
    <property type="match status" value="1"/>
</dbReference>
<dbReference type="Pfam" id="PF00620">
    <property type="entry name" value="RhoGAP"/>
    <property type="match status" value="1"/>
</dbReference>
<evidence type="ECO:0000256" key="6">
    <source>
        <dbReference type="ARBA" id="ARBA00022999"/>
    </source>
</evidence>
<dbReference type="InterPro" id="IPR008936">
    <property type="entry name" value="Rho_GTPase_activation_prot"/>
</dbReference>
<dbReference type="PRINTS" id="PR00008">
    <property type="entry name" value="DAGPEDOMAIN"/>
</dbReference>
<sequence length="577" mass="65518">MTMAEKRIHLHESPEPVLRRRTASPSTIMAAVALKNPPKDGDRKFTMRCYSTDTALDYTLGYREDLDPEKAQCRRSTSLQQHNTISAGIYKKKSEVNSESGGRAPPKIAAPVVRQRAKRNNDYVTVVADGEDTQCTPTWNTYLYQLQQQAPKPICILCQQEVPNKPPQYGKEFHGALSRQEADRLLQTGDGCYLVRKSERAPDAFTLAIRFDGETKNYKLYFDGKHYVGEKRFDSIHDLVADGLIHFYIELRAADYIKTLSQESNYEESPYMAYHLKRKRMGKSKTDANVNGISSEPTNVVNDVEDSGPATDFNDYEKPHIFKLQNFMGLHWCDFCANFMWGLLAQGVKCQDCGLQAHKKCSEKVPNDCMPDMKYVKRIFGGDLTTVVKAQKSLIPIVVEKCVKEIEARGMDMEGLYRLAGFHDDVEAVRMTFDKDAENTDISSSKYEDINTICSALKLYFRLLPIPLITCDAYKRLMEIIKTEDLTVSDQVKLMKEPLNALPPAHFHTLKYMCAHLGRVVENKAKNMMSSENLAIVFSPTLMRCDDMDPMASLMAAKFEQKIMEVILSNHIKLLGK</sequence>
<dbReference type="InterPro" id="IPR002219">
    <property type="entry name" value="PKC_DAG/PE"/>
</dbReference>
<dbReference type="SUPFAM" id="SSF55550">
    <property type="entry name" value="SH2 domain"/>
    <property type="match status" value="1"/>
</dbReference>
<evidence type="ECO:0000259" key="15">
    <source>
        <dbReference type="PROSITE" id="PS50238"/>
    </source>
</evidence>
<feature type="domain" description="Phorbol-ester/DAG-type" evidence="14">
    <location>
        <begin position="319"/>
        <end position="369"/>
    </location>
</feature>
<dbReference type="Gene3D" id="3.30.60.20">
    <property type="match status" value="1"/>
</dbReference>
<dbReference type="InterPro" id="IPR036860">
    <property type="entry name" value="SH2_dom_sf"/>
</dbReference>
<dbReference type="InterPro" id="IPR051854">
    <property type="entry name" value="Rho-type_GAP"/>
</dbReference>
<evidence type="ECO:0000256" key="11">
    <source>
        <dbReference type="PROSITE-ProRule" id="PRU00191"/>
    </source>
</evidence>
<keyword evidence="17" id="KW-1185">Reference proteome</keyword>
<dbReference type="SMART" id="SM00109">
    <property type="entry name" value="C1"/>
    <property type="match status" value="1"/>
</dbReference>
<keyword evidence="7" id="KW-0472">Membrane</keyword>
<evidence type="ECO:0000256" key="3">
    <source>
        <dbReference type="ARBA" id="ARBA00022723"/>
    </source>
</evidence>
<evidence type="ECO:0000259" key="14">
    <source>
        <dbReference type="PROSITE" id="PS50081"/>
    </source>
</evidence>
<dbReference type="Proteomes" id="UP001497497">
    <property type="component" value="Unassembled WGS sequence"/>
</dbReference>
<keyword evidence="5" id="KW-0862">Zinc</keyword>
<dbReference type="FunFam" id="1.10.555.10:FF:000005">
    <property type="entry name" value="Chimaerin"/>
    <property type="match status" value="1"/>
</dbReference>
<evidence type="ECO:0000256" key="1">
    <source>
        <dbReference type="ARBA" id="ARBA00004170"/>
    </source>
</evidence>
<dbReference type="SUPFAM" id="SSF57889">
    <property type="entry name" value="Cysteine-rich domain"/>
    <property type="match status" value="1"/>
</dbReference>
<dbReference type="PROSITE" id="PS50081">
    <property type="entry name" value="ZF_DAG_PE_2"/>
    <property type="match status" value="1"/>
</dbReference>
<evidence type="ECO:0000313" key="17">
    <source>
        <dbReference type="Proteomes" id="UP001497497"/>
    </source>
</evidence>
<dbReference type="CDD" id="cd10352">
    <property type="entry name" value="SH2_a2chimerin_b2chimerin"/>
    <property type="match status" value="1"/>
</dbReference>
<dbReference type="AlphaFoldDB" id="A0AAV2HIR0"/>
<evidence type="ECO:0000256" key="10">
    <source>
        <dbReference type="ARBA" id="ARBA00077047"/>
    </source>
</evidence>
<accession>A0AAV2HIR0</accession>
<gene>
    <name evidence="16" type="ORF">GSLYS_00007870001</name>
</gene>
<keyword evidence="2" id="KW-0343">GTPase activation</keyword>
<evidence type="ECO:0000256" key="4">
    <source>
        <dbReference type="ARBA" id="ARBA00022771"/>
    </source>
</evidence>
<feature type="compositionally biased region" description="Basic and acidic residues" evidence="12">
    <location>
        <begin position="1"/>
        <end position="18"/>
    </location>
</feature>
<evidence type="ECO:0000256" key="7">
    <source>
        <dbReference type="ARBA" id="ARBA00023136"/>
    </source>
</evidence>
<dbReference type="PROSITE" id="PS00479">
    <property type="entry name" value="ZF_DAG_PE_1"/>
    <property type="match status" value="1"/>
</dbReference>